<feature type="transmembrane region" description="Helical" evidence="2">
    <location>
        <begin position="145"/>
        <end position="167"/>
    </location>
</feature>
<evidence type="ECO:0000256" key="2">
    <source>
        <dbReference type="SAM" id="Phobius"/>
    </source>
</evidence>
<dbReference type="CDD" id="cd12087">
    <property type="entry name" value="TM_EGFR-like"/>
    <property type="match status" value="1"/>
</dbReference>
<dbReference type="AlphaFoldDB" id="M5G697"/>
<dbReference type="EMBL" id="JH795859">
    <property type="protein sequence ID" value="EJU03725.1"/>
    <property type="molecule type" value="Genomic_DNA"/>
</dbReference>
<evidence type="ECO:0000313" key="3">
    <source>
        <dbReference type="EMBL" id="EJU03725.1"/>
    </source>
</evidence>
<dbReference type="GeneID" id="63684989"/>
<feature type="compositionally biased region" description="Pro residues" evidence="1">
    <location>
        <begin position="18"/>
        <end position="27"/>
    </location>
</feature>
<dbReference type="RefSeq" id="XP_040630619.1">
    <property type="nucleotide sequence ID" value="XM_040769927.1"/>
</dbReference>
<feature type="compositionally biased region" description="Basic residues" evidence="1">
    <location>
        <begin position="1"/>
        <end position="12"/>
    </location>
</feature>
<feature type="compositionally biased region" description="Polar residues" evidence="1">
    <location>
        <begin position="73"/>
        <end position="83"/>
    </location>
</feature>
<feature type="compositionally biased region" description="Polar residues" evidence="1">
    <location>
        <begin position="458"/>
        <end position="510"/>
    </location>
</feature>
<evidence type="ECO:0000256" key="1">
    <source>
        <dbReference type="SAM" id="MobiDB-lite"/>
    </source>
</evidence>
<feature type="region of interest" description="Disordered" evidence="1">
    <location>
        <begin position="1"/>
        <end position="100"/>
    </location>
</feature>
<dbReference type="STRING" id="1858805.M5G697"/>
<dbReference type="HOGENOM" id="CLU_458563_0_0_1"/>
<feature type="compositionally biased region" description="Polar residues" evidence="1">
    <location>
        <begin position="547"/>
        <end position="561"/>
    </location>
</feature>
<dbReference type="Proteomes" id="UP000030653">
    <property type="component" value="Unassembled WGS sequence"/>
</dbReference>
<feature type="compositionally biased region" description="Low complexity" evidence="1">
    <location>
        <begin position="28"/>
        <end position="72"/>
    </location>
</feature>
<keyword evidence="2" id="KW-0812">Transmembrane</keyword>
<feature type="compositionally biased region" description="Polar residues" evidence="1">
    <location>
        <begin position="520"/>
        <end position="534"/>
    </location>
</feature>
<organism evidence="3 4">
    <name type="scientific">Dacryopinax primogenitus (strain DJM 731)</name>
    <name type="common">Brown rot fungus</name>
    <dbReference type="NCBI Taxonomy" id="1858805"/>
    <lineage>
        <taxon>Eukaryota</taxon>
        <taxon>Fungi</taxon>
        <taxon>Dikarya</taxon>
        <taxon>Basidiomycota</taxon>
        <taxon>Agaricomycotina</taxon>
        <taxon>Dacrymycetes</taxon>
        <taxon>Dacrymycetales</taxon>
        <taxon>Dacrymycetaceae</taxon>
        <taxon>Dacryopinax</taxon>
    </lineage>
</organism>
<keyword evidence="2" id="KW-1133">Transmembrane helix</keyword>
<feature type="region of interest" description="Disordered" evidence="1">
    <location>
        <begin position="311"/>
        <end position="363"/>
    </location>
</feature>
<evidence type="ECO:0000313" key="4">
    <source>
        <dbReference type="Proteomes" id="UP000030653"/>
    </source>
</evidence>
<reference evidence="3 4" key="1">
    <citation type="journal article" date="2012" name="Science">
        <title>The Paleozoic origin of enzymatic lignin decomposition reconstructed from 31 fungal genomes.</title>
        <authorList>
            <person name="Floudas D."/>
            <person name="Binder M."/>
            <person name="Riley R."/>
            <person name="Barry K."/>
            <person name="Blanchette R.A."/>
            <person name="Henrissat B."/>
            <person name="Martinez A.T."/>
            <person name="Otillar R."/>
            <person name="Spatafora J.W."/>
            <person name="Yadav J.S."/>
            <person name="Aerts A."/>
            <person name="Benoit I."/>
            <person name="Boyd A."/>
            <person name="Carlson A."/>
            <person name="Copeland A."/>
            <person name="Coutinho P.M."/>
            <person name="de Vries R.P."/>
            <person name="Ferreira P."/>
            <person name="Findley K."/>
            <person name="Foster B."/>
            <person name="Gaskell J."/>
            <person name="Glotzer D."/>
            <person name="Gorecki P."/>
            <person name="Heitman J."/>
            <person name="Hesse C."/>
            <person name="Hori C."/>
            <person name="Igarashi K."/>
            <person name="Jurgens J.A."/>
            <person name="Kallen N."/>
            <person name="Kersten P."/>
            <person name="Kohler A."/>
            <person name="Kuees U."/>
            <person name="Kumar T.K.A."/>
            <person name="Kuo A."/>
            <person name="LaButti K."/>
            <person name="Larrondo L.F."/>
            <person name="Lindquist E."/>
            <person name="Ling A."/>
            <person name="Lombard V."/>
            <person name="Lucas S."/>
            <person name="Lundell T."/>
            <person name="Martin R."/>
            <person name="McLaughlin D.J."/>
            <person name="Morgenstern I."/>
            <person name="Morin E."/>
            <person name="Murat C."/>
            <person name="Nagy L.G."/>
            <person name="Nolan M."/>
            <person name="Ohm R.A."/>
            <person name="Patyshakuliyeva A."/>
            <person name="Rokas A."/>
            <person name="Ruiz-Duenas F.J."/>
            <person name="Sabat G."/>
            <person name="Salamov A."/>
            <person name="Samejima M."/>
            <person name="Schmutz J."/>
            <person name="Slot J.C."/>
            <person name="St John F."/>
            <person name="Stenlid J."/>
            <person name="Sun H."/>
            <person name="Sun S."/>
            <person name="Syed K."/>
            <person name="Tsang A."/>
            <person name="Wiebenga A."/>
            <person name="Young D."/>
            <person name="Pisabarro A."/>
            <person name="Eastwood D.C."/>
            <person name="Martin F."/>
            <person name="Cullen D."/>
            <person name="Grigoriev I.V."/>
            <person name="Hibbett D.S."/>
        </authorList>
    </citation>
    <scope>NUCLEOTIDE SEQUENCE [LARGE SCALE GENOMIC DNA]</scope>
    <source>
        <strain evidence="3 4">DJM-731 SS1</strain>
    </source>
</reference>
<name>M5G697_DACPD</name>
<sequence>MDHMHKYRHTHVAMRQVIPPPIIPPPTSTKATTTSTTTSHSTSSSSSSTTTSTTTTSTSTSSTPVTFATTPPNSQSLAPNTSPAGVATYAGNGNNSPPKGAATSNYMPIFSTGATVRPGSIAGAQATGAAGKSSTTSGSMSTTTIIGIAAGGLVGAIIVGAIIAYIIRQCRRRTRAEATFDRNSFIRNSVLLDDKNESTTSLAMDEKLRGSAGLLAPQPMQQSNSKLAPLGVGIAGGPRPPSMIQRHYDAPALQPGQYAQYPAQPPSAYYPPGGMPLRSPFANSPGGDLPSSPADSFFTQAQLQSQGGKYYPGQYRQNNIPGTPVSPPDLGRTPTYNNQGTDHADLAREPSIGTPRSGRGLSVTPFQAQQYAEISRLVNTPVASSPPMPPNKDHGDYDLPARSVASPPPAMGRPMDMSPSGFRSPSPPSPMAPPRNLVSPFQRIDSMPPMLPPLLSSHTSDASLSGFSSDRSLNMQGRSGTPTDPNPQQYFTATRTTSPQQLQDVRSNSGYPALVEPNHSPRTPQFHSGVSTASHFGEAGNFNSAGSLNSLAQSHSGNNLSVPGAEPTRRLSVRNSVASDARYSMYGEDDVYGGI</sequence>
<feature type="region of interest" description="Disordered" evidence="1">
    <location>
        <begin position="380"/>
        <end position="534"/>
    </location>
</feature>
<feature type="compositionally biased region" description="Polar residues" evidence="1">
    <location>
        <begin position="91"/>
        <end position="100"/>
    </location>
</feature>
<gene>
    <name evidence="3" type="ORF">DACRYDRAFT_115072</name>
</gene>
<dbReference type="OMA" id="LNKRWVY"/>
<proteinExistence type="predicted"/>
<protein>
    <submittedName>
        <fullName evidence="3">Uncharacterized protein</fullName>
    </submittedName>
</protein>
<dbReference type="OrthoDB" id="3263296at2759"/>
<keyword evidence="4" id="KW-1185">Reference proteome</keyword>
<feature type="region of interest" description="Disordered" evidence="1">
    <location>
        <begin position="547"/>
        <end position="573"/>
    </location>
</feature>
<keyword evidence="2" id="KW-0472">Membrane</keyword>
<accession>M5G697</accession>